<sequence>ERKIQREEGEQGGESERERERNTHTHTHTHTHTLPCVSLVLLSFLQSIYEYFVYHSKTSFLCIRVKNKKADDVYQTLEHQAMLSVCVCVNIVLSCLGRLFKCKQKKKKKKKKKE</sequence>
<comment type="caution">
    <text evidence="3">The sequence shown here is derived from an EMBL/GenBank/DDBJ whole genome shotgun (WGS) entry which is preliminary data.</text>
</comment>
<organism evidence="3 4">
    <name type="scientific">Cherax quadricarinatus</name>
    <name type="common">Australian red claw crayfish</name>
    <dbReference type="NCBI Taxonomy" id="27406"/>
    <lineage>
        <taxon>Eukaryota</taxon>
        <taxon>Metazoa</taxon>
        <taxon>Ecdysozoa</taxon>
        <taxon>Arthropoda</taxon>
        <taxon>Crustacea</taxon>
        <taxon>Multicrustacea</taxon>
        <taxon>Malacostraca</taxon>
        <taxon>Eumalacostraca</taxon>
        <taxon>Eucarida</taxon>
        <taxon>Decapoda</taxon>
        <taxon>Pleocyemata</taxon>
        <taxon>Astacidea</taxon>
        <taxon>Parastacoidea</taxon>
        <taxon>Parastacidae</taxon>
        <taxon>Cherax</taxon>
    </lineage>
</organism>
<feature type="non-terminal residue" evidence="3">
    <location>
        <position position="1"/>
    </location>
</feature>
<dbReference type="EMBL" id="JARKIK010002431">
    <property type="protein sequence ID" value="KAK8719338.1"/>
    <property type="molecule type" value="Genomic_DNA"/>
</dbReference>
<proteinExistence type="predicted"/>
<name>A0AAW0VPY2_CHEQU</name>
<dbReference type="Proteomes" id="UP001445076">
    <property type="component" value="Unassembled WGS sequence"/>
</dbReference>
<evidence type="ECO:0000256" key="2">
    <source>
        <dbReference type="SAM" id="Phobius"/>
    </source>
</evidence>
<keyword evidence="2" id="KW-1133">Transmembrane helix</keyword>
<keyword evidence="2" id="KW-0812">Transmembrane</keyword>
<evidence type="ECO:0000313" key="4">
    <source>
        <dbReference type="Proteomes" id="UP001445076"/>
    </source>
</evidence>
<evidence type="ECO:0000256" key="1">
    <source>
        <dbReference type="SAM" id="MobiDB-lite"/>
    </source>
</evidence>
<keyword evidence="4" id="KW-1185">Reference proteome</keyword>
<evidence type="ECO:0000313" key="3">
    <source>
        <dbReference type="EMBL" id="KAK8719338.1"/>
    </source>
</evidence>
<protein>
    <submittedName>
        <fullName evidence="3">Uncharacterized protein</fullName>
    </submittedName>
</protein>
<feature type="transmembrane region" description="Helical" evidence="2">
    <location>
        <begin position="81"/>
        <end position="100"/>
    </location>
</feature>
<keyword evidence="2" id="KW-0472">Membrane</keyword>
<feature type="compositionally biased region" description="Basic and acidic residues" evidence="1">
    <location>
        <begin position="1"/>
        <end position="23"/>
    </location>
</feature>
<gene>
    <name evidence="3" type="ORF">OTU49_014101</name>
</gene>
<reference evidence="3 4" key="1">
    <citation type="journal article" date="2024" name="BMC Genomics">
        <title>Genome assembly of redclaw crayfish (Cherax quadricarinatus) provides insights into its immune adaptation and hypoxia tolerance.</title>
        <authorList>
            <person name="Liu Z."/>
            <person name="Zheng J."/>
            <person name="Li H."/>
            <person name="Fang K."/>
            <person name="Wang S."/>
            <person name="He J."/>
            <person name="Zhou D."/>
            <person name="Weng S."/>
            <person name="Chi M."/>
            <person name="Gu Z."/>
            <person name="He J."/>
            <person name="Li F."/>
            <person name="Wang M."/>
        </authorList>
    </citation>
    <scope>NUCLEOTIDE SEQUENCE [LARGE SCALE GENOMIC DNA]</scope>
    <source>
        <strain evidence="3">ZL_2023a</strain>
    </source>
</reference>
<feature type="region of interest" description="Disordered" evidence="1">
    <location>
        <begin position="1"/>
        <end position="30"/>
    </location>
</feature>
<accession>A0AAW0VPY2</accession>
<dbReference type="AlphaFoldDB" id="A0AAW0VPY2"/>